<comment type="caution">
    <text evidence="2">The sequence shown here is derived from an EMBL/GenBank/DDBJ whole genome shotgun (WGS) entry which is preliminary data.</text>
</comment>
<dbReference type="EMBL" id="PXOT01000014">
    <property type="protein sequence ID" value="PSG94055.1"/>
    <property type="molecule type" value="Genomic_DNA"/>
</dbReference>
<dbReference type="RefSeq" id="WP_106676786.1">
    <property type="nucleotide sequence ID" value="NZ_JACHWV010000006.1"/>
</dbReference>
<evidence type="ECO:0008006" key="4">
    <source>
        <dbReference type="Google" id="ProtNLM"/>
    </source>
</evidence>
<keyword evidence="1" id="KW-0732">Signal</keyword>
<accession>A0A2T1NMC9</accession>
<sequence>MKSFLIILFFTINFTLSFSQVGINTSTPDDGSVLQIDSTTGAFVPPRMTSTEMNAIPTPLEGAMVYNTTTSSYYVFKNNVWSPQSSRTLIINRNFPNSNNALATPNNTYVNFPIGTADVISNNSEVFNVTGNGTIEISQAGNYLFTASLSSPNMPNGNTKYILALEVNNTLVGYLNRGVATLQSTDYWGTSGAIMYPVNANDVVTIRYVINNNGTTINARFANIGITKLD</sequence>
<proteinExistence type="predicted"/>
<reference evidence="2 3" key="1">
    <citation type="submission" date="2018-03" db="EMBL/GenBank/DDBJ databases">
        <title>Mesoflavibacter sp. HG37 and Mesoflavibacter sp. HG96 sp.nov., two marine bacteria isolated from seawater of Western Pacific Ocean.</title>
        <authorList>
            <person name="Cheng H."/>
            <person name="Wu Y.-H."/>
            <person name="Guo L.-L."/>
            <person name="Xu X.-W."/>
        </authorList>
    </citation>
    <scope>NUCLEOTIDE SEQUENCE [LARGE SCALE GENOMIC DNA]</scope>
    <source>
        <strain evidence="2 3">KCTC 42117</strain>
    </source>
</reference>
<name>A0A2T1NMC9_9FLAO</name>
<protein>
    <recommendedName>
        <fullName evidence="4">C1q domain-containing protein</fullName>
    </recommendedName>
</protein>
<evidence type="ECO:0000313" key="3">
    <source>
        <dbReference type="Proteomes" id="UP000238430"/>
    </source>
</evidence>
<feature type="signal peptide" evidence="1">
    <location>
        <begin position="1"/>
        <end position="19"/>
    </location>
</feature>
<gene>
    <name evidence="2" type="ORF">C7H61_02435</name>
</gene>
<feature type="chain" id="PRO_5015730872" description="C1q domain-containing protein" evidence="1">
    <location>
        <begin position="20"/>
        <end position="230"/>
    </location>
</feature>
<evidence type="ECO:0000256" key="1">
    <source>
        <dbReference type="SAM" id="SignalP"/>
    </source>
</evidence>
<dbReference type="Proteomes" id="UP000238430">
    <property type="component" value="Unassembled WGS sequence"/>
</dbReference>
<dbReference type="AlphaFoldDB" id="A0A2T1NMC9"/>
<organism evidence="2 3">
    <name type="scientific">Mesoflavibacter zeaxanthinifaciens subsp. sabulilitoris</name>
    <dbReference type="NCBI Taxonomy" id="1520893"/>
    <lineage>
        <taxon>Bacteria</taxon>
        <taxon>Pseudomonadati</taxon>
        <taxon>Bacteroidota</taxon>
        <taxon>Flavobacteriia</taxon>
        <taxon>Flavobacteriales</taxon>
        <taxon>Flavobacteriaceae</taxon>
        <taxon>Mesoflavibacter</taxon>
    </lineage>
</organism>
<keyword evidence="3" id="KW-1185">Reference proteome</keyword>
<evidence type="ECO:0000313" key="2">
    <source>
        <dbReference type="EMBL" id="PSG94055.1"/>
    </source>
</evidence>
<dbReference type="OrthoDB" id="1145223at2"/>